<dbReference type="GO" id="GO:0042597">
    <property type="term" value="C:periplasmic space"/>
    <property type="evidence" value="ECO:0007669"/>
    <property type="project" value="InterPro"/>
</dbReference>
<dbReference type="GO" id="GO:0020037">
    <property type="term" value="F:heme binding"/>
    <property type="evidence" value="ECO:0007669"/>
    <property type="project" value="InterPro"/>
</dbReference>
<feature type="binding site" description="covalent" evidence="7">
    <location>
        <position position="130"/>
    </location>
    <ligand>
        <name>heme c</name>
        <dbReference type="ChEBI" id="CHEBI:61717"/>
    </ligand>
</feature>
<dbReference type="Proteomes" id="UP000510621">
    <property type="component" value="Chromosome"/>
</dbReference>
<reference evidence="8" key="1">
    <citation type="submission" date="2020-06" db="EMBL/GenBank/DDBJ databases">
        <title>Analysis procedures for assessing recovery of high quality, complete, closed genomes from Nanopore long read metagenome sequencing.</title>
        <authorList>
            <person name="Bessarab I."/>
            <person name="Arumugam K."/>
            <person name="Haryono M."/>
            <person name="Liu X."/>
            <person name="Roy S."/>
            <person name="Zuniga-Montanez R.E."/>
            <person name="Qiu G."/>
            <person name="Drautz-Moses D.I."/>
            <person name="Law Y.Y."/>
            <person name="Wuertz S."/>
            <person name="Lauro F.M."/>
            <person name="Huson D.H."/>
            <person name="Williams R.B."/>
        </authorList>
    </citation>
    <scope>NUCLEOTIDE SEQUENCE [LARGE SCALE GENOMIC DNA]</scope>
    <source>
        <strain evidence="8">SSD2</strain>
    </source>
</reference>
<proteinExistence type="predicted"/>
<keyword evidence="3 6" id="KW-0479">Metal-binding</keyword>
<keyword evidence="5 6" id="KW-0408">Iron</keyword>
<dbReference type="KEGG" id="this:HZT40_09065"/>
<name>A0A7L6ARG8_9GAMM</name>
<dbReference type="PIRSF" id="PIRSF000027">
    <property type="entry name" value="Cytc_c_prime"/>
    <property type="match status" value="1"/>
</dbReference>
<evidence type="ECO:0000256" key="1">
    <source>
        <dbReference type="ARBA" id="ARBA00022448"/>
    </source>
</evidence>
<evidence type="ECO:0000256" key="3">
    <source>
        <dbReference type="ARBA" id="ARBA00022723"/>
    </source>
</evidence>
<gene>
    <name evidence="8" type="ORF">HZT40_09065</name>
</gene>
<evidence type="ECO:0000256" key="2">
    <source>
        <dbReference type="ARBA" id="ARBA00022617"/>
    </source>
</evidence>
<dbReference type="EMBL" id="CP059265">
    <property type="protein sequence ID" value="QLQ31719.1"/>
    <property type="molecule type" value="Genomic_DNA"/>
</dbReference>
<dbReference type="AlphaFoldDB" id="A0A7L6ARG8"/>
<dbReference type="GO" id="GO:0005506">
    <property type="term" value="F:iron ion binding"/>
    <property type="evidence" value="ECO:0007669"/>
    <property type="project" value="InterPro"/>
</dbReference>
<feature type="binding site" description="covalent" evidence="7">
    <location>
        <position position="127"/>
    </location>
    <ligand>
        <name>heme c</name>
        <dbReference type="ChEBI" id="CHEBI:61717"/>
    </ligand>
</feature>
<dbReference type="Pfam" id="PF01322">
    <property type="entry name" value="Cytochrom_C_2"/>
    <property type="match status" value="1"/>
</dbReference>
<dbReference type="InterPro" id="IPR002321">
    <property type="entry name" value="Cyt_c_II"/>
</dbReference>
<organism evidence="8 9">
    <name type="scientific">Candidatus Thiothrix singaporensis</name>
    <dbReference type="NCBI Taxonomy" id="2799669"/>
    <lineage>
        <taxon>Bacteria</taxon>
        <taxon>Pseudomonadati</taxon>
        <taxon>Pseudomonadota</taxon>
        <taxon>Gammaproteobacteria</taxon>
        <taxon>Thiotrichales</taxon>
        <taxon>Thiotrichaceae</taxon>
        <taxon>Thiothrix</taxon>
    </lineage>
</organism>
<keyword evidence="2 7" id="KW-0349">Heme</keyword>
<protein>
    <submittedName>
        <fullName evidence="8">Cytochrome c</fullName>
    </submittedName>
</protein>
<dbReference type="Gene3D" id="1.20.120.10">
    <property type="entry name" value="Cytochrome c/b562"/>
    <property type="match status" value="1"/>
</dbReference>
<evidence type="ECO:0000256" key="5">
    <source>
        <dbReference type="ARBA" id="ARBA00023004"/>
    </source>
</evidence>
<evidence type="ECO:0000313" key="9">
    <source>
        <dbReference type="Proteomes" id="UP000510621"/>
    </source>
</evidence>
<dbReference type="InterPro" id="IPR010980">
    <property type="entry name" value="Cyt_c/b562"/>
</dbReference>
<dbReference type="PROSITE" id="PS51009">
    <property type="entry name" value="CYTCII"/>
    <property type="match status" value="1"/>
</dbReference>
<evidence type="ECO:0000256" key="4">
    <source>
        <dbReference type="ARBA" id="ARBA00022982"/>
    </source>
</evidence>
<sequence length="141" mass="15994">MTLFSACQEKDTHPGQPVTKREHIFRESLRNFRAMTLMVQDKEPFSPQEFLEYAQQLKALSPQPWEHFPPGSDYSPSRALPAVWQQPEAFKQAQEKFMTAAGQLAEVAQSGDLARIRPAYDQVEESCSACHHDFRSVGGLL</sequence>
<comment type="PTM">
    <text evidence="7">Binds 1 heme group per subunit.</text>
</comment>
<keyword evidence="9" id="KW-1185">Reference proteome</keyword>
<evidence type="ECO:0000256" key="6">
    <source>
        <dbReference type="PIRSR" id="PIRSR000027-1"/>
    </source>
</evidence>
<keyword evidence="4" id="KW-0249">Electron transport</keyword>
<evidence type="ECO:0000313" key="8">
    <source>
        <dbReference type="EMBL" id="QLQ31719.1"/>
    </source>
</evidence>
<dbReference type="GO" id="GO:0009055">
    <property type="term" value="F:electron transfer activity"/>
    <property type="evidence" value="ECO:0007669"/>
    <property type="project" value="InterPro"/>
</dbReference>
<dbReference type="SUPFAM" id="SSF47175">
    <property type="entry name" value="Cytochromes"/>
    <property type="match status" value="1"/>
</dbReference>
<dbReference type="GO" id="GO:0022900">
    <property type="term" value="P:electron transport chain"/>
    <property type="evidence" value="ECO:0007669"/>
    <property type="project" value="InterPro"/>
</dbReference>
<keyword evidence="1" id="KW-0813">Transport</keyword>
<dbReference type="InterPro" id="IPR012127">
    <property type="entry name" value="Cyt_c_prime"/>
</dbReference>
<feature type="binding site" description="axial binding residue" evidence="6">
    <location>
        <position position="131"/>
    </location>
    <ligand>
        <name>heme c</name>
        <dbReference type="ChEBI" id="CHEBI:61717"/>
    </ligand>
    <ligandPart>
        <name>Fe</name>
        <dbReference type="ChEBI" id="CHEBI:18248"/>
    </ligandPart>
</feature>
<accession>A0A7L6ARG8</accession>
<evidence type="ECO:0000256" key="7">
    <source>
        <dbReference type="PIRSR" id="PIRSR000027-2"/>
    </source>
</evidence>